<dbReference type="PRINTS" id="PR00419">
    <property type="entry name" value="ADXRDTASE"/>
</dbReference>
<dbReference type="Gene3D" id="2.40.30.10">
    <property type="entry name" value="Translation factors"/>
    <property type="match status" value="1"/>
</dbReference>
<evidence type="ECO:0000259" key="5">
    <source>
        <dbReference type="Pfam" id="PF22780"/>
    </source>
</evidence>
<organism evidence="6 7">
    <name type="scientific">Granulibacter bethesdensis</name>
    <dbReference type="NCBI Taxonomy" id="364410"/>
    <lineage>
        <taxon>Bacteria</taxon>
        <taxon>Pseudomonadati</taxon>
        <taxon>Pseudomonadota</taxon>
        <taxon>Alphaproteobacteria</taxon>
        <taxon>Acetobacterales</taxon>
        <taxon>Acetobacteraceae</taxon>
        <taxon>Granulibacter</taxon>
    </lineage>
</organism>
<evidence type="ECO:0000256" key="3">
    <source>
        <dbReference type="ARBA" id="ARBA00022827"/>
    </source>
</evidence>
<accession>A0AAC9K707</accession>
<keyword evidence="3" id="KW-0274">FAD</keyword>
<dbReference type="PANTHER" id="PTHR42887:SF1">
    <property type="entry name" value="BLR3961 PROTEIN"/>
    <property type="match status" value="1"/>
</dbReference>
<feature type="domain" description="RsdA/BaiN/AoA(So)-like insert" evidence="5">
    <location>
        <begin position="200"/>
        <end position="353"/>
    </location>
</feature>
<dbReference type="InterPro" id="IPR004792">
    <property type="entry name" value="BaiN-like"/>
</dbReference>
<dbReference type="Proteomes" id="UP000182373">
    <property type="component" value="Chromosome"/>
</dbReference>
<protein>
    <submittedName>
        <fullName evidence="6">NAD(FAD)-utilizing dehydrogenase</fullName>
    </submittedName>
</protein>
<dbReference type="AlphaFoldDB" id="A0AAC9K707"/>
<evidence type="ECO:0000256" key="1">
    <source>
        <dbReference type="ARBA" id="ARBA00001974"/>
    </source>
</evidence>
<dbReference type="NCBIfam" id="TIGR03862">
    <property type="entry name" value="flavo_PP4765"/>
    <property type="match status" value="1"/>
</dbReference>
<dbReference type="InterPro" id="IPR055178">
    <property type="entry name" value="RsdA/BaiN/AoA(So)-like_dom"/>
</dbReference>
<sequence>MSAAACPPMSGIAIIGAGPAGLFAAEHLSALGHTVHVYEKMPSPARRLLMAGRGGLNLTHSEPLTDFLTRYGSARPSLEAALRAFPPDALRHWAEGLGQSLFVGSSGRVFPRAMKASPLLRAWLERLTAQGVTIHTRHEWHGWQPDGSLLLSGPDGGTLQPPPVAATLLALGGASWPRLGSNGDWVTPLTKAGLPVAPLKPANCGFSRPWTPFFLMRHEGTALKNIALSIAGEPDQTARGDLIITTYGLEGGPIYALSARLRDLIERNGHADLCLDLRPDMAEDIMAAKLARARSRESLSNTLRKALTLSSAASHLLRESTVSPPADPGRLAALIKSVPLRLTGIQPLERAISTAGGVKWEAVDKQFMIRSRPGLFVAGEMLDWEAPTGGYLLQACFATGRAAAAGMAHWLEKPPSL</sequence>
<dbReference type="Pfam" id="PF03486">
    <property type="entry name" value="HI0933_like"/>
    <property type="match status" value="1"/>
</dbReference>
<reference evidence="7" key="1">
    <citation type="submission" date="2016-11" db="EMBL/GenBank/DDBJ databases">
        <title>Comparative genomic and phenotypic analysis of Granulibacter bethesdensis clinical isolates from patients with chronic granulomatous disease.</title>
        <authorList>
            <person name="Zarember K.A."/>
            <person name="Porcella S.F."/>
            <person name="Chu J."/>
            <person name="Ding L."/>
            <person name="Dahlstrom E."/>
            <person name="Barbian K."/>
            <person name="Martens C."/>
            <person name="Sykora L."/>
            <person name="Kramer S."/>
            <person name="Pettinato A.M."/>
            <person name="Hong H."/>
            <person name="Wald G."/>
            <person name="Berg L.J."/>
            <person name="Rogge L.S."/>
            <person name="Greenberg D.E."/>
            <person name="Falcone E.L."/>
            <person name="Neves J.F."/>
            <person name="Simoes M.J."/>
            <person name="Casal M."/>
            <person name="Rodriguez-Lopez F.C."/>
            <person name="Zelazny A."/>
            <person name="Gallin J.I."/>
            <person name="Holland S.M."/>
        </authorList>
    </citation>
    <scope>NUCLEOTIDE SEQUENCE [LARGE SCALE GENOMIC DNA]</scope>
    <source>
        <strain evidence="7">NIH9.1</strain>
    </source>
</reference>
<name>A0AAC9K707_9PROT</name>
<dbReference type="Gene3D" id="3.50.50.60">
    <property type="entry name" value="FAD/NAD(P)-binding domain"/>
    <property type="match status" value="1"/>
</dbReference>
<dbReference type="NCBIfam" id="TIGR00275">
    <property type="entry name" value="aminoacetone oxidase family FAD-binding enzyme"/>
    <property type="match status" value="1"/>
</dbReference>
<proteinExistence type="predicted"/>
<dbReference type="Pfam" id="PF22780">
    <property type="entry name" value="HI0933_like_1st"/>
    <property type="match status" value="1"/>
</dbReference>
<dbReference type="InterPro" id="IPR057661">
    <property type="entry name" value="RsdA/BaiN/AoA(So)_Rossmann"/>
</dbReference>
<dbReference type="SUPFAM" id="SSF51905">
    <property type="entry name" value="FAD/NAD(P)-binding domain"/>
    <property type="match status" value="1"/>
</dbReference>
<dbReference type="InterPro" id="IPR023166">
    <property type="entry name" value="BaiN-like_dom_sf"/>
</dbReference>
<keyword evidence="2" id="KW-0285">Flavoprotein</keyword>
<evidence type="ECO:0000313" key="6">
    <source>
        <dbReference type="EMBL" id="APH54040.1"/>
    </source>
</evidence>
<evidence type="ECO:0000313" key="7">
    <source>
        <dbReference type="Proteomes" id="UP000182373"/>
    </source>
</evidence>
<dbReference type="EMBL" id="CP018191">
    <property type="protein sequence ID" value="APH54040.1"/>
    <property type="molecule type" value="Genomic_DNA"/>
</dbReference>
<dbReference type="InterPro" id="IPR022460">
    <property type="entry name" value="Flavoprotein_PP4765"/>
</dbReference>
<gene>
    <name evidence="6" type="ORF">GbCGDNIH9_0787</name>
</gene>
<dbReference type="SUPFAM" id="SSF160996">
    <property type="entry name" value="HI0933 insert domain-like"/>
    <property type="match status" value="1"/>
</dbReference>
<dbReference type="Gene3D" id="1.10.8.260">
    <property type="entry name" value="HI0933 insert domain-like"/>
    <property type="match status" value="1"/>
</dbReference>
<dbReference type="InterPro" id="IPR036188">
    <property type="entry name" value="FAD/NAD-bd_sf"/>
</dbReference>
<comment type="cofactor">
    <cofactor evidence="1">
        <name>FAD</name>
        <dbReference type="ChEBI" id="CHEBI:57692"/>
    </cofactor>
</comment>
<evidence type="ECO:0000256" key="2">
    <source>
        <dbReference type="ARBA" id="ARBA00022630"/>
    </source>
</evidence>
<evidence type="ECO:0000259" key="4">
    <source>
        <dbReference type="Pfam" id="PF03486"/>
    </source>
</evidence>
<feature type="domain" description="RsdA/BaiN/AoA(So)-like Rossmann fold-like" evidence="4">
    <location>
        <begin position="12"/>
        <end position="405"/>
    </location>
</feature>
<dbReference type="PANTHER" id="PTHR42887">
    <property type="entry name" value="OS12G0638800 PROTEIN"/>
    <property type="match status" value="1"/>
</dbReference>